<dbReference type="Pfam" id="PF14529">
    <property type="entry name" value="Exo_endo_phos_2"/>
    <property type="match status" value="1"/>
</dbReference>
<organism evidence="3 4">
    <name type="scientific">Hirsutella minnesotensis 3608</name>
    <dbReference type="NCBI Taxonomy" id="1043627"/>
    <lineage>
        <taxon>Eukaryota</taxon>
        <taxon>Fungi</taxon>
        <taxon>Dikarya</taxon>
        <taxon>Ascomycota</taxon>
        <taxon>Pezizomycotina</taxon>
        <taxon>Sordariomycetes</taxon>
        <taxon>Hypocreomycetidae</taxon>
        <taxon>Hypocreales</taxon>
        <taxon>Ophiocordycipitaceae</taxon>
        <taxon>Hirsutella</taxon>
    </lineage>
</organism>
<name>A0A0F8A309_9HYPO</name>
<gene>
    <name evidence="3" type="ORF">HIM_09620</name>
</gene>
<feature type="compositionally biased region" description="Low complexity" evidence="1">
    <location>
        <begin position="185"/>
        <end position="197"/>
    </location>
</feature>
<dbReference type="InterPro" id="IPR005135">
    <property type="entry name" value="Endo/exonuclease/phosphatase"/>
</dbReference>
<evidence type="ECO:0000313" key="3">
    <source>
        <dbReference type="EMBL" id="KJZ71009.1"/>
    </source>
</evidence>
<evidence type="ECO:0000256" key="1">
    <source>
        <dbReference type="SAM" id="MobiDB-lite"/>
    </source>
</evidence>
<evidence type="ECO:0000259" key="2">
    <source>
        <dbReference type="Pfam" id="PF14529"/>
    </source>
</evidence>
<accession>A0A0F8A309</accession>
<feature type="domain" description="Endonuclease/exonuclease/phosphatase" evidence="2">
    <location>
        <begin position="641"/>
        <end position="744"/>
    </location>
</feature>
<dbReference type="PANTHER" id="PTHR33481:SF1">
    <property type="entry name" value="ENDONUCLEASE_EXONUCLEASE_PHOSPHATASE DOMAIN-CONTAINING PROTEIN-RELATED"/>
    <property type="match status" value="1"/>
</dbReference>
<proteinExistence type="predicted"/>
<feature type="region of interest" description="Disordered" evidence="1">
    <location>
        <begin position="459"/>
        <end position="547"/>
    </location>
</feature>
<feature type="region of interest" description="Disordered" evidence="1">
    <location>
        <begin position="1"/>
        <end position="44"/>
    </location>
</feature>
<protein>
    <recommendedName>
        <fullName evidence="2">Endonuclease/exonuclease/phosphatase domain-containing protein</fullName>
    </recommendedName>
</protein>
<dbReference type="AlphaFoldDB" id="A0A0F8A309"/>
<dbReference type="GO" id="GO:0003824">
    <property type="term" value="F:catalytic activity"/>
    <property type="evidence" value="ECO:0007669"/>
    <property type="project" value="InterPro"/>
</dbReference>
<dbReference type="OrthoDB" id="5152453at2759"/>
<reference evidence="3 4" key="1">
    <citation type="journal article" date="2014" name="Genome Biol. Evol.">
        <title>Comparative genomics and transcriptomics analyses reveal divergent lifestyle features of nematode endoparasitic fungus Hirsutella minnesotensis.</title>
        <authorList>
            <person name="Lai Y."/>
            <person name="Liu K."/>
            <person name="Zhang X."/>
            <person name="Zhang X."/>
            <person name="Li K."/>
            <person name="Wang N."/>
            <person name="Shu C."/>
            <person name="Wu Y."/>
            <person name="Wang C."/>
            <person name="Bushley K.E."/>
            <person name="Xiang M."/>
            <person name="Liu X."/>
        </authorList>
    </citation>
    <scope>NUCLEOTIDE SEQUENCE [LARGE SCALE GENOMIC DNA]</scope>
    <source>
        <strain evidence="3 4">3608</strain>
    </source>
</reference>
<dbReference type="Proteomes" id="UP000054481">
    <property type="component" value="Unassembled WGS sequence"/>
</dbReference>
<dbReference type="PANTHER" id="PTHR33481">
    <property type="entry name" value="REVERSE TRANSCRIPTASE"/>
    <property type="match status" value="1"/>
</dbReference>
<feature type="region of interest" description="Disordered" evidence="1">
    <location>
        <begin position="157"/>
        <end position="210"/>
    </location>
</feature>
<dbReference type="EMBL" id="KQ030596">
    <property type="protein sequence ID" value="KJZ71009.1"/>
    <property type="molecule type" value="Genomic_DNA"/>
</dbReference>
<sequence>MAPASGSHADPDALKQGNRSPPDSAVPQFQLRPSYPTEARRNDSAFAAQQLAQSIPLTETPEAAVTEGAQLDDASNVVESQRTAEYAPVSILEAATKIARDQTAAHNAKLAVLRAFSEAFERAATQFTSDTENTIAKQVATKFLDFWSQSLAESDGPLRPTYSSVAASGRKPQGQLASTAPAPPQQRKQQSTTTRQPARPPVSPPKEDLRVFVRLDANAPARNHERYAIRTHIAARLGIDLRRIPAAFPVNTGWAVQTSDVATRDLLIQRHAEWAAELEAAAVEMSQKWHSYVVADCPRRLTDLRGVEINYEEAVKEEIICQTGLKPVSVRPSRHDSGDMPTQTLIVSFLDPTQRPWRLFGSSRLARYIDKPSIPSQCDRCWDYHARHSCDRTARCRRCGKIDHRSQECAALEQCANCLGPHCADDPKCPARPKRVHGMIRRLTKEEKRLVRQAGAQLFAQQKKQTADHNVAERSPESSVSSQSRSPEQQVAGENGSPRGNAPQERAAPSPPCIVVATTPPPQESKDNQFTPVVPSKKRRTSPANVGKVPAAHDTALALADTERFDIVLLQEPWTGRKDGRCLTKTHPAYDTFTPVTNWDGCDTRPRVMTYVRRSAGLVADQKRPATTRDILWLTVNGLTVVNFYRQPFYDAALEILLRWSATNRCLVSGDFNAKHPSWQAGRQEHRGEDIAFWAMDNGLSLLNAAGIPTNAHGNTIDLAFSNIPLADAVVEDHLATSSDHFTISITLPGQDLASPSLCKIRLNSDEELKRSVEMVEAGAAFIPIATSSPPELDNFASALVNLLGCAARAAGRPIRKTAHGALWWTEECAKAAANYRAWRRVYPLGFDREVQLAKRELHAVVRRAKRLYWRNLIDSFSDSESVFRAVRWLKSPGPFQAPPLRVDGRVYETQLEKAVALRRATLERRVTSDDIPDPWIPVNADKTVPFSDRISFEEVCDATLRTGNTSPGSDNITVRMLRAVWHVVGSLVHQLYQGCLTIGHHPKPFREAEVVMIAKLGRRDLSTPRAWRPISLLSCLGKGLERLIARRLAWASIHFGVLHPQQIGALPKRSAVDLVAALVHDIEEAFARKQVATLIQAAFPIKPGRPADGQQALYVRL</sequence>
<dbReference type="Gene3D" id="3.60.10.10">
    <property type="entry name" value="Endonuclease/exonuclease/phosphatase"/>
    <property type="match status" value="1"/>
</dbReference>
<dbReference type="SUPFAM" id="SSF56219">
    <property type="entry name" value="DNase I-like"/>
    <property type="match status" value="1"/>
</dbReference>
<feature type="compositionally biased region" description="Basic and acidic residues" evidence="1">
    <location>
        <begin position="465"/>
        <end position="476"/>
    </location>
</feature>
<feature type="compositionally biased region" description="Low complexity" evidence="1">
    <location>
        <begin position="477"/>
        <end position="491"/>
    </location>
</feature>
<dbReference type="InterPro" id="IPR036691">
    <property type="entry name" value="Endo/exonu/phosph_ase_sf"/>
</dbReference>
<evidence type="ECO:0000313" key="4">
    <source>
        <dbReference type="Proteomes" id="UP000054481"/>
    </source>
</evidence>
<keyword evidence="4" id="KW-1185">Reference proteome</keyword>